<keyword evidence="1" id="KW-0732">Signal</keyword>
<dbReference type="Pfam" id="PF00147">
    <property type="entry name" value="Fibrinogen_C"/>
    <property type="match status" value="1"/>
</dbReference>
<keyword evidence="4" id="KW-1185">Reference proteome</keyword>
<sequence>MSLLDLVLLFCVAYINIANCISNNATFRYTHFKETAVKENTCRNCRIIGASIIVSTERECLKVCIDEKTCRKVKLCNGRTCTMYEDGEDCPERQMPNQCKCFAKKRDCTDEGCSCPIGYYGNNCENVIEDCSHGSQLGFQDLFPGPTKLAYIKPIMSTEPFEVLCDFRNNGLTIFLNRNHKCIKMSFNRTMNEYGKGFGDTDFEYWLGFEKLKQILVNHNSFKLHFNLWPKPYGNQRCTRQYEGFQLGNASEKYAFHVTNSQTTMFDCGESILGNMSINGQPFSTYDNDSTDEGCATVMGCGWWFITHGTSGCTAANLNGGHGNITWLYNLAGVYIKFLNVGVIRN</sequence>
<organism evidence="3 4">
    <name type="scientific">Patella caerulea</name>
    <name type="common">Rayed Mediterranean limpet</name>
    <dbReference type="NCBI Taxonomy" id="87958"/>
    <lineage>
        <taxon>Eukaryota</taxon>
        <taxon>Metazoa</taxon>
        <taxon>Spiralia</taxon>
        <taxon>Lophotrochozoa</taxon>
        <taxon>Mollusca</taxon>
        <taxon>Gastropoda</taxon>
        <taxon>Patellogastropoda</taxon>
        <taxon>Patelloidea</taxon>
        <taxon>Patellidae</taxon>
        <taxon>Patella</taxon>
    </lineage>
</organism>
<feature type="chain" id="PRO_5042861151" description="Fibrinogen C-terminal domain-containing protein" evidence="1">
    <location>
        <begin position="21"/>
        <end position="346"/>
    </location>
</feature>
<evidence type="ECO:0000256" key="1">
    <source>
        <dbReference type="SAM" id="SignalP"/>
    </source>
</evidence>
<feature type="signal peptide" evidence="1">
    <location>
        <begin position="1"/>
        <end position="20"/>
    </location>
</feature>
<accession>A0AAN8GC89</accession>
<evidence type="ECO:0000313" key="3">
    <source>
        <dbReference type="EMBL" id="KAK6168036.1"/>
    </source>
</evidence>
<protein>
    <recommendedName>
        <fullName evidence="2">Fibrinogen C-terminal domain-containing protein</fullName>
    </recommendedName>
</protein>
<reference evidence="3 4" key="1">
    <citation type="submission" date="2024-01" db="EMBL/GenBank/DDBJ databases">
        <title>The genome of the rayed Mediterranean limpet Patella caerulea (Linnaeus, 1758).</title>
        <authorList>
            <person name="Anh-Thu Weber A."/>
            <person name="Halstead-Nussloch G."/>
        </authorList>
    </citation>
    <scope>NUCLEOTIDE SEQUENCE [LARGE SCALE GENOMIC DNA]</scope>
    <source>
        <strain evidence="3">AATW-2023a</strain>
        <tissue evidence="3">Whole specimen</tissue>
    </source>
</reference>
<dbReference type="InterPro" id="IPR002181">
    <property type="entry name" value="Fibrinogen_a/b/g_C_dom"/>
</dbReference>
<dbReference type="Gene3D" id="3.90.215.10">
    <property type="entry name" value="Gamma Fibrinogen, chain A, domain 1"/>
    <property type="match status" value="1"/>
</dbReference>
<comment type="caution">
    <text evidence="3">The sequence shown here is derived from an EMBL/GenBank/DDBJ whole genome shotgun (WGS) entry which is preliminary data.</text>
</comment>
<dbReference type="InterPro" id="IPR014716">
    <property type="entry name" value="Fibrinogen_a/b/g_C_1"/>
</dbReference>
<dbReference type="InterPro" id="IPR050373">
    <property type="entry name" value="Fibrinogen_C-term_domain"/>
</dbReference>
<dbReference type="InterPro" id="IPR036056">
    <property type="entry name" value="Fibrinogen-like_C"/>
</dbReference>
<evidence type="ECO:0000259" key="2">
    <source>
        <dbReference type="PROSITE" id="PS51406"/>
    </source>
</evidence>
<evidence type="ECO:0000313" key="4">
    <source>
        <dbReference type="Proteomes" id="UP001347796"/>
    </source>
</evidence>
<dbReference type="SUPFAM" id="SSF56496">
    <property type="entry name" value="Fibrinogen C-terminal domain-like"/>
    <property type="match status" value="1"/>
</dbReference>
<dbReference type="EMBL" id="JAZGQO010000018">
    <property type="protein sequence ID" value="KAK6168036.1"/>
    <property type="molecule type" value="Genomic_DNA"/>
</dbReference>
<feature type="domain" description="Fibrinogen C-terminal" evidence="2">
    <location>
        <begin position="115"/>
        <end position="320"/>
    </location>
</feature>
<dbReference type="AlphaFoldDB" id="A0AAN8GC89"/>
<dbReference type="Proteomes" id="UP001347796">
    <property type="component" value="Unassembled WGS sequence"/>
</dbReference>
<proteinExistence type="predicted"/>
<name>A0AAN8GC89_PATCE</name>
<dbReference type="PROSITE" id="PS51406">
    <property type="entry name" value="FIBRINOGEN_C_2"/>
    <property type="match status" value="1"/>
</dbReference>
<dbReference type="PANTHER" id="PTHR19143">
    <property type="entry name" value="FIBRINOGEN/TENASCIN/ANGIOPOEITIN"/>
    <property type="match status" value="1"/>
</dbReference>
<gene>
    <name evidence="3" type="ORF">SNE40_021942</name>
</gene>
<dbReference type="SMART" id="SM00186">
    <property type="entry name" value="FBG"/>
    <property type="match status" value="1"/>
</dbReference>